<dbReference type="Proteomes" id="UP000030146">
    <property type="component" value="Unassembled WGS sequence"/>
</dbReference>
<keyword evidence="4" id="KW-0238">DNA-binding</keyword>
<dbReference type="Pfam" id="PF25601">
    <property type="entry name" value="AAA_lid_14"/>
    <property type="match status" value="1"/>
</dbReference>
<dbReference type="RefSeq" id="WP_018965290.1">
    <property type="nucleotide sequence ID" value="NZ_JQJE01000002.1"/>
</dbReference>
<dbReference type="AlphaFoldDB" id="A0A099WZP5"/>
<keyword evidence="1" id="KW-0547">Nucleotide-binding</keyword>
<dbReference type="GO" id="GO:0005524">
    <property type="term" value="F:ATP binding"/>
    <property type="evidence" value="ECO:0007669"/>
    <property type="project" value="UniProtKB-KW"/>
</dbReference>
<reference evidence="9 10" key="1">
    <citation type="submission" date="2014-08" db="EMBL/GenBank/DDBJ databases">
        <title>Porphyromonas gulae strain:COT-052_OH3439 Genome sequencing.</title>
        <authorList>
            <person name="Wallis C."/>
            <person name="Deusch O."/>
            <person name="O'Flynn C."/>
            <person name="Davis I."/>
            <person name="Jospin G."/>
            <person name="Darling A.E."/>
            <person name="Coil D.A."/>
            <person name="Alexiev A."/>
            <person name="Horsfall A."/>
            <person name="Kirkwood N."/>
            <person name="Harris S."/>
            <person name="Eisen J.A."/>
        </authorList>
    </citation>
    <scope>NUCLEOTIDE SEQUENCE [LARGE SCALE GENOMIC DNA]</scope>
    <source>
        <strain evidence="10">COT-052 OH3439</strain>
    </source>
</reference>
<keyword evidence="2" id="KW-0067">ATP-binding</keyword>
<dbReference type="GeneID" id="57239048"/>
<dbReference type="SUPFAM" id="SSF52172">
    <property type="entry name" value="CheY-like"/>
    <property type="match status" value="1"/>
</dbReference>
<evidence type="ECO:0000256" key="2">
    <source>
        <dbReference type="ARBA" id="ARBA00022840"/>
    </source>
</evidence>
<dbReference type="GO" id="GO:0006355">
    <property type="term" value="P:regulation of DNA-templated transcription"/>
    <property type="evidence" value="ECO:0007669"/>
    <property type="project" value="InterPro"/>
</dbReference>
<organism evidence="9 10">
    <name type="scientific">Porphyromonas gulae</name>
    <dbReference type="NCBI Taxonomy" id="111105"/>
    <lineage>
        <taxon>Bacteria</taxon>
        <taxon>Pseudomonadati</taxon>
        <taxon>Bacteroidota</taxon>
        <taxon>Bacteroidia</taxon>
        <taxon>Bacteroidales</taxon>
        <taxon>Porphyromonadaceae</taxon>
        <taxon>Porphyromonas</taxon>
    </lineage>
</organism>
<dbReference type="SMART" id="SM00448">
    <property type="entry name" value="REC"/>
    <property type="match status" value="1"/>
</dbReference>
<dbReference type="GO" id="GO:0000160">
    <property type="term" value="P:phosphorelay signal transduction system"/>
    <property type="evidence" value="ECO:0007669"/>
    <property type="project" value="InterPro"/>
</dbReference>
<dbReference type="InterPro" id="IPR025943">
    <property type="entry name" value="Sigma_54_int_dom_ATP-bd_2"/>
</dbReference>
<feature type="domain" description="Sigma-54 factor interaction" evidence="7">
    <location>
        <begin position="144"/>
        <end position="373"/>
    </location>
</feature>
<dbReference type="PROSITE" id="PS00676">
    <property type="entry name" value="SIGMA54_INTERACT_2"/>
    <property type="match status" value="1"/>
</dbReference>
<dbReference type="PROSITE" id="PS00688">
    <property type="entry name" value="SIGMA54_INTERACT_3"/>
    <property type="match status" value="1"/>
</dbReference>
<dbReference type="InterPro" id="IPR011006">
    <property type="entry name" value="CheY-like_superfamily"/>
</dbReference>
<dbReference type="CDD" id="cd00009">
    <property type="entry name" value="AAA"/>
    <property type="match status" value="1"/>
</dbReference>
<accession>A0A099WZP5</accession>
<dbReference type="Pfam" id="PF02954">
    <property type="entry name" value="HTH_8"/>
    <property type="match status" value="1"/>
</dbReference>
<dbReference type="InterPro" id="IPR025944">
    <property type="entry name" value="Sigma_54_int_dom_CS"/>
</dbReference>
<evidence type="ECO:0000256" key="5">
    <source>
        <dbReference type="ARBA" id="ARBA00023163"/>
    </source>
</evidence>
<gene>
    <name evidence="9" type="ORF">HR15_05590</name>
</gene>
<keyword evidence="3" id="KW-0805">Transcription regulation</keyword>
<feature type="domain" description="Response regulatory" evidence="8">
    <location>
        <begin position="6"/>
        <end position="125"/>
    </location>
</feature>
<dbReference type="InterPro" id="IPR058031">
    <property type="entry name" value="AAA_lid_NorR"/>
</dbReference>
<keyword evidence="6" id="KW-0597">Phosphoprotein</keyword>
<dbReference type="PANTHER" id="PTHR32071:SF113">
    <property type="entry name" value="ALGINATE BIOSYNTHESIS TRANSCRIPTIONAL REGULATORY PROTEIN ALGB"/>
    <property type="match status" value="1"/>
</dbReference>
<dbReference type="SUPFAM" id="SSF52540">
    <property type="entry name" value="P-loop containing nucleoside triphosphate hydrolases"/>
    <property type="match status" value="1"/>
</dbReference>
<evidence type="ECO:0000313" key="9">
    <source>
        <dbReference type="EMBL" id="KGN87905.1"/>
    </source>
</evidence>
<evidence type="ECO:0000313" key="10">
    <source>
        <dbReference type="Proteomes" id="UP000030146"/>
    </source>
</evidence>
<dbReference type="Gene3D" id="3.40.50.300">
    <property type="entry name" value="P-loop containing nucleotide triphosphate hydrolases"/>
    <property type="match status" value="1"/>
</dbReference>
<evidence type="ECO:0000256" key="4">
    <source>
        <dbReference type="ARBA" id="ARBA00023125"/>
    </source>
</evidence>
<dbReference type="PROSITE" id="PS50110">
    <property type="entry name" value="RESPONSE_REGULATORY"/>
    <property type="match status" value="1"/>
</dbReference>
<dbReference type="InterPro" id="IPR001789">
    <property type="entry name" value="Sig_transdc_resp-reg_receiver"/>
</dbReference>
<dbReference type="InterPro" id="IPR002078">
    <property type="entry name" value="Sigma_54_int"/>
</dbReference>
<evidence type="ECO:0000256" key="1">
    <source>
        <dbReference type="ARBA" id="ARBA00022741"/>
    </source>
</evidence>
<keyword evidence="10" id="KW-1185">Reference proteome</keyword>
<protein>
    <submittedName>
        <fullName evidence="9">ATPase AAA</fullName>
    </submittedName>
</protein>
<feature type="modified residue" description="4-aspartylphosphate" evidence="6">
    <location>
        <position position="55"/>
    </location>
</feature>
<comment type="caution">
    <text evidence="9">The sequence shown here is derived from an EMBL/GenBank/DDBJ whole genome shotgun (WGS) entry which is preliminary data.</text>
</comment>
<dbReference type="InterPro" id="IPR002197">
    <property type="entry name" value="HTH_Fis"/>
</dbReference>
<proteinExistence type="predicted"/>
<dbReference type="FunFam" id="3.40.50.300:FF:000006">
    <property type="entry name" value="DNA-binding transcriptional regulator NtrC"/>
    <property type="match status" value="1"/>
</dbReference>
<evidence type="ECO:0000256" key="6">
    <source>
        <dbReference type="PROSITE-ProRule" id="PRU00169"/>
    </source>
</evidence>
<dbReference type="EMBL" id="JRAK01000080">
    <property type="protein sequence ID" value="KGN87905.1"/>
    <property type="molecule type" value="Genomic_DNA"/>
</dbReference>
<dbReference type="Pfam" id="PF00158">
    <property type="entry name" value="Sigma54_activat"/>
    <property type="match status" value="1"/>
</dbReference>
<evidence type="ECO:0000259" key="7">
    <source>
        <dbReference type="PROSITE" id="PS50045"/>
    </source>
</evidence>
<dbReference type="InterPro" id="IPR009057">
    <property type="entry name" value="Homeodomain-like_sf"/>
</dbReference>
<dbReference type="Pfam" id="PF00072">
    <property type="entry name" value="Response_reg"/>
    <property type="match status" value="1"/>
</dbReference>
<dbReference type="SMART" id="SM00382">
    <property type="entry name" value="AAA"/>
    <property type="match status" value="1"/>
</dbReference>
<dbReference type="SUPFAM" id="SSF46689">
    <property type="entry name" value="Homeodomain-like"/>
    <property type="match status" value="1"/>
</dbReference>
<dbReference type="PANTHER" id="PTHR32071">
    <property type="entry name" value="TRANSCRIPTIONAL REGULATORY PROTEIN"/>
    <property type="match status" value="1"/>
</dbReference>
<dbReference type="Gene3D" id="3.40.50.2300">
    <property type="match status" value="1"/>
</dbReference>
<sequence>MKKSGSIIVVDDNKHVLTALKLLLTGSFETVTLLPSPKTLLSTIVEVHPDVLLLDMNFSTGINTGNEGLYWLDQVRGRFPDLPVVLFTAYADIRLAVDALKRGASDFVVKPWNNAELLESLRVAMNKAANSHVTATPKEDDSVFLGKSKAMREVLELADRIGDTTAHVLITGENGTGKGVLAEYIHARSPRSRQPMLTVDMGALSETLFESELFGHVKGAFTDAKSDRAGKFETASGGTIFMDEIGNLSLALQAKLLAVLQQKVVTRVGSNTPIPVDVRIISATNSDLPLSVAEGRFREDLLYRLNTIHIEMPPLRRRREDIVPMAVFFLHRYARQYGKEVSALTPEAEILLSDYPWPGNVRELQHCIEKAVILSRSSSLSAADLSLPKSIDAHPTATAVASTPQTLDEMEKTAIEQALARNGSNLSNAARELGISRQTLYNKMKRYGL</sequence>
<dbReference type="Gene3D" id="1.10.8.60">
    <property type="match status" value="1"/>
</dbReference>
<name>A0A099WZP5_9PORP</name>
<dbReference type="Gene3D" id="1.10.10.60">
    <property type="entry name" value="Homeodomain-like"/>
    <property type="match status" value="1"/>
</dbReference>
<evidence type="ECO:0000256" key="3">
    <source>
        <dbReference type="ARBA" id="ARBA00023015"/>
    </source>
</evidence>
<dbReference type="InterPro" id="IPR003593">
    <property type="entry name" value="AAA+_ATPase"/>
</dbReference>
<dbReference type="PROSITE" id="PS50045">
    <property type="entry name" value="SIGMA54_INTERACT_4"/>
    <property type="match status" value="1"/>
</dbReference>
<dbReference type="GO" id="GO:0043565">
    <property type="term" value="F:sequence-specific DNA binding"/>
    <property type="evidence" value="ECO:0007669"/>
    <property type="project" value="InterPro"/>
</dbReference>
<dbReference type="InterPro" id="IPR027417">
    <property type="entry name" value="P-loop_NTPase"/>
</dbReference>
<keyword evidence="5" id="KW-0804">Transcription</keyword>
<dbReference type="PRINTS" id="PR01590">
    <property type="entry name" value="HTHFIS"/>
</dbReference>
<evidence type="ECO:0000259" key="8">
    <source>
        <dbReference type="PROSITE" id="PS50110"/>
    </source>
</evidence>